<evidence type="ECO:0000259" key="11">
    <source>
        <dbReference type="Pfam" id="PF05154"/>
    </source>
</evidence>
<feature type="transmembrane region" description="Helical" evidence="10">
    <location>
        <begin position="251"/>
        <end position="273"/>
    </location>
</feature>
<reference evidence="12 13" key="1">
    <citation type="submission" date="2021-02" db="EMBL/GenBank/DDBJ databases">
        <title>Safari Cat Assemblies.</title>
        <authorList>
            <person name="Bredemeyer K.R."/>
            <person name="Murphy W.J."/>
        </authorList>
    </citation>
    <scope>NUCLEOTIDE SEQUENCE [LARGE SCALE GENOMIC DNA]</scope>
</reference>
<dbReference type="InterPro" id="IPR007829">
    <property type="entry name" value="TM2"/>
</dbReference>
<dbReference type="Ensembl" id="ENSFCTT00005013842.1">
    <property type="protein sequence ID" value="ENSFCTP00005009020.1"/>
    <property type="gene ID" value="ENSFCTG00005005065.1"/>
</dbReference>
<dbReference type="InterPro" id="IPR050932">
    <property type="entry name" value="TM2D1-3-like"/>
</dbReference>
<evidence type="ECO:0000256" key="7">
    <source>
        <dbReference type="ARBA" id="ARBA00023180"/>
    </source>
</evidence>
<keyword evidence="7" id="KW-0325">Glycoprotein</keyword>
<evidence type="ECO:0000256" key="5">
    <source>
        <dbReference type="ARBA" id="ARBA00022989"/>
    </source>
</evidence>
<comment type="subcellular location">
    <subcellularLocation>
        <location evidence="1">Membrane</location>
        <topology evidence="1">Multi-pass membrane protein</topology>
    </subcellularLocation>
</comment>
<keyword evidence="4" id="KW-0732">Signal</keyword>
<evidence type="ECO:0000256" key="8">
    <source>
        <dbReference type="ARBA" id="ARBA00040897"/>
    </source>
</evidence>
<evidence type="ECO:0000256" key="4">
    <source>
        <dbReference type="ARBA" id="ARBA00022729"/>
    </source>
</evidence>
<evidence type="ECO:0000256" key="6">
    <source>
        <dbReference type="ARBA" id="ARBA00023136"/>
    </source>
</evidence>
<dbReference type="Proteomes" id="UP000823872">
    <property type="component" value="Chromosome B3"/>
</dbReference>
<gene>
    <name evidence="12" type="primary">TM2D3</name>
</gene>
<organism evidence="12 13">
    <name type="scientific">Felis catus</name>
    <name type="common">Cat</name>
    <name type="synonym">Felis silvestris catus</name>
    <dbReference type="NCBI Taxonomy" id="9685"/>
    <lineage>
        <taxon>Eukaryota</taxon>
        <taxon>Metazoa</taxon>
        <taxon>Chordata</taxon>
        <taxon>Craniata</taxon>
        <taxon>Vertebrata</taxon>
        <taxon>Euteleostomi</taxon>
        <taxon>Mammalia</taxon>
        <taxon>Eutheria</taxon>
        <taxon>Laurasiatheria</taxon>
        <taxon>Carnivora</taxon>
        <taxon>Feliformia</taxon>
        <taxon>Felidae</taxon>
        <taxon>Felinae</taxon>
        <taxon>Felis</taxon>
    </lineage>
</organism>
<keyword evidence="3 10" id="KW-0812">Transmembrane</keyword>
<keyword evidence="5 10" id="KW-1133">Transmembrane helix</keyword>
<dbReference type="PANTHER" id="PTHR21016:SF7">
    <property type="entry name" value="TM2 DOMAIN-CONTAINING PROTEIN 3"/>
    <property type="match status" value="1"/>
</dbReference>
<comment type="similarity">
    <text evidence="2">Belongs to the TM2 family.</text>
</comment>
<keyword evidence="6 10" id="KW-0472">Membrane</keyword>
<name>A0ABI7WFA0_FELCA</name>
<evidence type="ECO:0000256" key="10">
    <source>
        <dbReference type="SAM" id="Phobius"/>
    </source>
</evidence>
<keyword evidence="13" id="KW-1185">Reference proteome</keyword>
<evidence type="ECO:0000256" key="2">
    <source>
        <dbReference type="ARBA" id="ARBA00008284"/>
    </source>
</evidence>
<protein>
    <recommendedName>
        <fullName evidence="8">TM2 domain-containing protein 3</fullName>
    </recommendedName>
</protein>
<evidence type="ECO:0000313" key="13">
    <source>
        <dbReference type="Proteomes" id="UP000823872"/>
    </source>
</evidence>
<sequence>RSPVASQGRRSERLVQRAWGTLGKQTTSRRRDLTPPPPQPREPSAQSASGHESPRAPARSQLPGPAEPTQRPPRACALGSPRPRSHTPLRRTRRRPAPLPSPASRPGSARAPATWWRRASRWGSCSASVACCCSSPSSTSCRAGDQDFKSQKNFVINMTCRFCWQLPETDYECSNSTSCMTVSCPRQRYTANCTVRDHIHCLGNRTFPKMLYCNWTGGYKWSTALALSITLGGFGADRFYLGQWREGLGKLFSFGGLGIWTLIDVLLIGVGYVGPADGSLYI</sequence>
<dbReference type="GeneTree" id="ENSGT00940000158389"/>
<feature type="compositionally biased region" description="Low complexity" evidence="9">
    <location>
        <begin position="104"/>
        <end position="113"/>
    </location>
</feature>
<evidence type="ECO:0000256" key="1">
    <source>
        <dbReference type="ARBA" id="ARBA00004141"/>
    </source>
</evidence>
<feature type="region of interest" description="Disordered" evidence="9">
    <location>
        <begin position="1"/>
        <end position="113"/>
    </location>
</feature>
<feature type="domain" description="TM2" evidence="11">
    <location>
        <begin position="218"/>
        <end position="265"/>
    </location>
</feature>
<evidence type="ECO:0000256" key="3">
    <source>
        <dbReference type="ARBA" id="ARBA00022692"/>
    </source>
</evidence>
<reference evidence="12" key="2">
    <citation type="submission" date="2025-08" db="UniProtKB">
        <authorList>
            <consortium name="Ensembl"/>
        </authorList>
    </citation>
    <scope>IDENTIFICATION</scope>
    <source>
        <strain evidence="12">breed Abyssinian</strain>
    </source>
</reference>
<reference evidence="12" key="3">
    <citation type="submission" date="2025-09" db="UniProtKB">
        <authorList>
            <consortium name="Ensembl"/>
        </authorList>
    </citation>
    <scope>IDENTIFICATION</scope>
    <source>
        <strain evidence="12">breed Abyssinian</strain>
    </source>
</reference>
<proteinExistence type="inferred from homology"/>
<evidence type="ECO:0000256" key="9">
    <source>
        <dbReference type="SAM" id="MobiDB-lite"/>
    </source>
</evidence>
<feature type="compositionally biased region" description="Basic residues" evidence="9">
    <location>
        <begin position="83"/>
        <end position="96"/>
    </location>
</feature>
<dbReference type="PANTHER" id="PTHR21016">
    <property type="entry name" value="BETA-AMYLOID BINDING PROTEIN-RELATED"/>
    <property type="match status" value="1"/>
</dbReference>
<accession>A0ABI7WFA0</accession>
<dbReference type="Pfam" id="PF05154">
    <property type="entry name" value="TM2"/>
    <property type="match status" value="1"/>
</dbReference>
<evidence type="ECO:0000313" key="12">
    <source>
        <dbReference type="Ensembl" id="ENSFCTP00005009020.1"/>
    </source>
</evidence>